<dbReference type="Proteomes" id="UP001233999">
    <property type="component" value="Unassembled WGS sequence"/>
</dbReference>
<accession>A0AAD8ERM6</accession>
<comment type="caution">
    <text evidence="1">The sequence shown here is derived from an EMBL/GenBank/DDBJ whole genome shotgun (WGS) entry which is preliminary data.</text>
</comment>
<name>A0AAD8ERM6_DIPPU</name>
<dbReference type="AlphaFoldDB" id="A0AAD8ERM6"/>
<reference evidence="1" key="2">
    <citation type="submission" date="2023-05" db="EMBL/GenBank/DDBJ databases">
        <authorList>
            <person name="Fouks B."/>
        </authorList>
    </citation>
    <scope>NUCLEOTIDE SEQUENCE</scope>
    <source>
        <strain evidence="1">Stay&amp;Tobe</strain>
        <tissue evidence="1">Testes</tissue>
    </source>
</reference>
<sequence>NKPTPPKHYNSSLVNACFYMSPAYLIRVQKPPLSKRLHNDDPAYSRVYTTLPSLQLL</sequence>
<feature type="non-terminal residue" evidence="1">
    <location>
        <position position="1"/>
    </location>
</feature>
<organism evidence="1 2">
    <name type="scientific">Diploptera punctata</name>
    <name type="common">Pacific beetle cockroach</name>
    <dbReference type="NCBI Taxonomy" id="6984"/>
    <lineage>
        <taxon>Eukaryota</taxon>
        <taxon>Metazoa</taxon>
        <taxon>Ecdysozoa</taxon>
        <taxon>Arthropoda</taxon>
        <taxon>Hexapoda</taxon>
        <taxon>Insecta</taxon>
        <taxon>Pterygota</taxon>
        <taxon>Neoptera</taxon>
        <taxon>Polyneoptera</taxon>
        <taxon>Dictyoptera</taxon>
        <taxon>Blattodea</taxon>
        <taxon>Blaberoidea</taxon>
        <taxon>Blaberidae</taxon>
        <taxon>Diplopterinae</taxon>
        <taxon>Diploptera</taxon>
    </lineage>
</organism>
<gene>
    <name evidence="1" type="ORF">L9F63_009490</name>
</gene>
<feature type="non-terminal residue" evidence="1">
    <location>
        <position position="57"/>
    </location>
</feature>
<protein>
    <submittedName>
        <fullName evidence="1">Uncharacterized protein</fullName>
    </submittedName>
</protein>
<dbReference type="EMBL" id="JASPKZ010000442">
    <property type="protein sequence ID" value="KAJ9600208.1"/>
    <property type="molecule type" value="Genomic_DNA"/>
</dbReference>
<evidence type="ECO:0000313" key="1">
    <source>
        <dbReference type="EMBL" id="KAJ9600208.1"/>
    </source>
</evidence>
<reference evidence="1" key="1">
    <citation type="journal article" date="2023" name="IScience">
        <title>Live-bearing cockroach genome reveals convergent evolutionary mechanisms linked to viviparity in insects and beyond.</title>
        <authorList>
            <person name="Fouks B."/>
            <person name="Harrison M.C."/>
            <person name="Mikhailova A.A."/>
            <person name="Marchal E."/>
            <person name="English S."/>
            <person name="Carruthers M."/>
            <person name="Jennings E.C."/>
            <person name="Chiamaka E.L."/>
            <person name="Frigard R.A."/>
            <person name="Pippel M."/>
            <person name="Attardo G.M."/>
            <person name="Benoit J.B."/>
            <person name="Bornberg-Bauer E."/>
            <person name="Tobe S.S."/>
        </authorList>
    </citation>
    <scope>NUCLEOTIDE SEQUENCE</scope>
    <source>
        <strain evidence="1">Stay&amp;Tobe</strain>
    </source>
</reference>
<proteinExistence type="predicted"/>
<evidence type="ECO:0000313" key="2">
    <source>
        <dbReference type="Proteomes" id="UP001233999"/>
    </source>
</evidence>
<keyword evidence="2" id="KW-1185">Reference proteome</keyword>